<evidence type="ECO:0000313" key="2">
    <source>
        <dbReference type="EMBL" id="WBA41466.1"/>
    </source>
</evidence>
<dbReference type="Pfam" id="PF09527">
    <property type="entry name" value="ATPase_gene1"/>
    <property type="match status" value="1"/>
</dbReference>
<dbReference type="Proteomes" id="UP001211005">
    <property type="component" value="Chromosome"/>
</dbReference>
<dbReference type="EMBL" id="CP114767">
    <property type="protein sequence ID" value="WBA41466.1"/>
    <property type="molecule type" value="Genomic_DNA"/>
</dbReference>
<keyword evidence="1" id="KW-1133">Transmembrane helix</keyword>
<organism evidence="2 3">
    <name type="scientific">Hymenobacter canadensis</name>
    <dbReference type="NCBI Taxonomy" id="2999067"/>
    <lineage>
        <taxon>Bacteria</taxon>
        <taxon>Pseudomonadati</taxon>
        <taxon>Bacteroidota</taxon>
        <taxon>Cytophagia</taxon>
        <taxon>Cytophagales</taxon>
        <taxon>Hymenobacteraceae</taxon>
        <taxon>Hymenobacter</taxon>
    </lineage>
</organism>
<keyword evidence="3" id="KW-1185">Reference proteome</keyword>
<evidence type="ECO:0000256" key="1">
    <source>
        <dbReference type="SAM" id="Phobius"/>
    </source>
</evidence>
<sequence>MPDTPTPPMPPGGNFARFMGVGFQMLATIGLCTWLGVWLDGRYGSEPWGTVGLTLFGVFVAMYLVIREVSEK</sequence>
<keyword evidence="1" id="KW-0472">Membrane</keyword>
<feature type="transmembrane region" description="Helical" evidence="1">
    <location>
        <begin position="48"/>
        <end position="66"/>
    </location>
</feature>
<name>A0ABY7LLY9_9BACT</name>
<feature type="transmembrane region" description="Helical" evidence="1">
    <location>
        <begin position="15"/>
        <end position="36"/>
    </location>
</feature>
<gene>
    <name evidence="2" type="ORF">O3303_16820</name>
</gene>
<proteinExistence type="predicted"/>
<keyword evidence="1" id="KW-0812">Transmembrane</keyword>
<evidence type="ECO:0000313" key="3">
    <source>
        <dbReference type="Proteomes" id="UP001211005"/>
    </source>
</evidence>
<reference evidence="2 3" key="1">
    <citation type="submission" date="2022-12" db="EMBL/GenBank/DDBJ databases">
        <title>Hymenobacter canadensis sp. nov. isolated from lake water of the Cambridge Bay, Canada.</title>
        <authorList>
            <person name="Kim W.H."/>
            <person name="Lee Y.M."/>
        </authorList>
    </citation>
    <scope>NUCLEOTIDE SEQUENCE [LARGE SCALE GENOMIC DNA]</scope>
    <source>
        <strain evidence="2 3">PAMC 29467</strain>
    </source>
</reference>
<dbReference type="RefSeq" id="WP_197062960.1">
    <property type="nucleotide sequence ID" value="NZ_CP114767.1"/>
</dbReference>
<dbReference type="InterPro" id="IPR032820">
    <property type="entry name" value="ATPase_put"/>
</dbReference>
<protein>
    <submittedName>
        <fullName evidence="2">AtpZ/AtpI family protein</fullName>
    </submittedName>
</protein>
<accession>A0ABY7LLY9</accession>